<protein>
    <submittedName>
        <fullName evidence="1">Putative selenium-dependent hydroxylase accessory protein YqeC</fullName>
    </submittedName>
</protein>
<accession>I4CEW5</accession>
<dbReference type="eggNOG" id="COG1192">
    <property type="taxonomic scope" value="Bacteria"/>
</dbReference>
<dbReference type="RefSeq" id="WP_014813202.1">
    <property type="nucleotide sequence ID" value="NC_018025.1"/>
</dbReference>
<dbReference type="Pfam" id="PF19842">
    <property type="entry name" value="YqeC"/>
    <property type="match status" value="1"/>
</dbReference>
<dbReference type="KEGG" id="dti:Desti_5524"/>
<proteinExistence type="predicted"/>
<sequence>MFRKTFMECLGIDSRIRVIAITGGGGKTSLMFQLAREMLDRSEKVVTTTTTKIFPPGPDQSPCTFLLDGCDNPRALEQELERCGHITVGRSILEASGKLQGIASDVVEYCRSVADRVLIEADGASGRPIKAPEAWEPVVPDFSDMVVHVIGLDCLGKPALSETVFRLEKFLSLTGLDPGGTIDVKTIARLAVHPDGGLKGVPSEKPAVLFLNKSDVLGAELSIKSVVDDIANLCAHKFDWIAYGSLKERACDSRHRFS</sequence>
<organism evidence="1 2">
    <name type="scientific">Desulfomonile tiedjei (strain ATCC 49306 / DSM 6799 / DCB-1)</name>
    <dbReference type="NCBI Taxonomy" id="706587"/>
    <lineage>
        <taxon>Bacteria</taxon>
        <taxon>Pseudomonadati</taxon>
        <taxon>Thermodesulfobacteriota</taxon>
        <taxon>Desulfomonilia</taxon>
        <taxon>Desulfomonilales</taxon>
        <taxon>Desulfomonilaceae</taxon>
        <taxon>Desulfomonile</taxon>
    </lineage>
</organism>
<dbReference type="HOGENOM" id="CLU_068045_2_1_7"/>
<dbReference type="EMBL" id="CP003360">
    <property type="protein sequence ID" value="AFM28106.1"/>
    <property type="molecule type" value="Genomic_DNA"/>
</dbReference>
<evidence type="ECO:0000313" key="2">
    <source>
        <dbReference type="Proteomes" id="UP000006055"/>
    </source>
</evidence>
<dbReference type="OrthoDB" id="368187at2"/>
<dbReference type="InterPro" id="IPR017587">
    <property type="entry name" value="YqeC"/>
</dbReference>
<dbReference type="NCBIfam" id="TIGR03172">
    <property type="entry name" value="selenium cofactor biosynthesis protein YqeC"/>
    <property type="match status" value="1"/>
</dbReference>
<keyword evidence="2" id="KW-1185">Reference proteome</keyword>
<dbReference type="STRING" id="706587.Desti_5524"/>
<name>I4CEW5_DESTA</name>
<gene>
    <name evidence="1" type="ordered locus">Desti_5524</name>
</gene>
<evidence type="ECO:0000313" key="1">
    <source>
        <dbReference type="EMBL" id="AFM28106.1"/>
    </source>
</evidence>
<dbReference type="Proteomes" id="UP000006055">
    <property type="component" value="Chromosome"/>
</dbReference>
<reference evidence="2" key="1">
    <citation type="submission" date="2012-06" db="EMBL/GenBank/DDBJ databases">
        <title>Complete sequence of chromosome of Desulfomonile tiedjei DSM 6799.</title>
        <authorList>
            <person name="Lucas S."/>
            <person name="Copeland A."/>
            <person name="Lapidus A."/>
            <person name="Glavina del Rio T."/>
            <person name="Dalin E."/>
            <person name="Tice H."/>
            <person name="Bruce D."/>
            <person name="Goodwin L."/>
            <person name="Pitluck S."/>
            <person name="Peters L."/>
            <person name="Ovchinnikova G."/>
            <person name="Zeytun A."/>
            <person name="Lu M."/>
            <person name="Kyrpides N."/>
            <person name="Mavromatis K."/>
            <person name="Ivanova N."/>
            <person name="Brettin T."/>
            <person name="Detter J.C."/>
            <person name="Han C."/>
            <person name="Larimer F."/>
            <person name="Land M."/>
            <person name="Hauser L."/>
            <person name="Markowitz V."/>
            <person name="Cheng J.-F."/>
            <person name="Hugenholtz P."/>
            <person name="Woyke T."/>
            <person name="Wu D."/>
            <person name="Spring S."/>
            <person name="Schroeder M."/>
            <person name="Brambilla E."/>
            <person name="Klenk H.-P."/>
            <person name="Eisen J.A."/>
        </authorList>
    </citation>
    <scope>NUCLEOTIDE SEQUENCE [LARGE SCALE GENOMIC DNA]</scope>
    <source>
        <strain evidence="2">ATCC 49306 / DSM 6799 / DCB-1</strain>
    </source>
</reference>
<dbReference type="AlphaFoldDB" id="I4CEW5"/>